<dbReference type="OrthoDB" id="9779102at2"/>
<dbReference type="InterPro" id="IPR021416">
    <property type="entry name" value="DUF3048_N"/>
</dbReference>
<keyword evidence="5" id="KW-1185">Reference proteome</keyword>
<feature type="compositionally biased region" description="Polar residues" evidence="1">
    <location>
        <begin position="43"/>
        <end position="53"/>
    </location>
</feature>
<dbReference type="Gene3D" id="3.50.90.10">
    <property type="entry name" value="YerB-like"/>
    <property type="match status" value="1"/>
</dbReference>
<dbReference type="AlphaFoldDB" id="A0A1I0Z2M8"/>
<accession>A0A1I0Z2M8</accession>
<dbReference type="RefSeq" id="WP_091672837.1">
    <property type="nucleotide sequence ID" value="NZ_FOKG01000006.1"/>
</dbReference>
<proteinExistence type="predicted"/>
<evidence type="ECO:0008006" key="6">
    <source>
        <dbReference type="Google" id="ProtNLM"/>
    </source>
</evidence>
<name>A0A1I0Z2M8_9PSEU</name>
<dbReference type="STRING" id="490629.SAMN05216266_10673"/>
<dbReference type="EMBL" id="FOKG01000006">
    <property type="protein sequence ID" value="SFB19979.1"/>
    <property type="molecule type" value="Genomic_DNA"/>
</dbReference>
<reference evidence="5" key="1">
    <citation type="submission" date="2016-10" db="EMBL/GenBank/DDBJ databases">
        <authorList>
            <person name="Varghese N."/>
            <person name="Submissions S."/>
        </authorList>
    </citation>
    <scope>NUCLEOTIDE SEQUENCE [LARGE SCALE GENOMIC DNA]</scope>
    <source>
        <strain evidence="5">CGMCC 4.3568</strain>
    </source>
</reference>
<sequence length="326" mass="34198">METRAKLGAAGAAVALVAVVAAVATFLIRAAPQSAQSPAAQGPESTPPTSSAPQLPLRPGVLAVKLDNVPAARPQTGLSAADTVYVEPVEGRATRLVALYTGKLPAVVGPVRSARETDVQLLAQYGKPVLAYSGSAPELNALLRNAALVRAPAEDLPGAYFRDGGRRMPHNLFVRPDRLPKAEKYRGHPPLLHGRAPPGGVADSRHRVDFGGATYDFTWSGERRRWMVSMGGSPLVSTESGRIGAATVVVQRVDVHAGREIVDVRGNLSPVAVTVGSGQATVLRDGKRFEGTWSRASAAEPTRFAARDGSDLPLAEGPAWILLAPK</sequence>
<gene>
    <name evidence="4" type="ORF">SAMN05216266_10673</name>
</gene>
<feature type="region of interest" description="Disordered" evidence="1">
    <location>
        <begin position="35"/>
        <end position="56"/>
    </location>
</feature>
<feature type="domain" description="DUF3048" evidence="2">
    <location>
        <begin position="61"/>
        <end position="184"/>
    </location>
</feature>
<feature type="domain" description="DUF3048" evidence="3">
    <location>
        <begin position="208"/>
        <end position="321"/>
    </location>
</feature>
<dbReference type="Pfam" id="PF17479">
    <property type="entry name" value="DUF3048_C"/>
    <property type="match status" value="1"/>
</dbReference>
<dbReference type="SUPFAM" id="SSF159774">
    <property type="entry name" value="YerB-like"/>
    <property type="match status" value="1"/>
</dbReference>
<evidence type="ECO:0000259" key="3">
    <source>
        <dbReference type="Pfam" id="PF17479"/>
    </source>
</evidence>
<protein>
    <recommendedName>
        <fullName evidence="6">DUF3048 domain-containing protein</fullName>
    </recommendedName>
</protein>
<evidence type="ECO:0000256" key="1">
    <source>
        <dbReference type="SAM" id="MobiDB-lite"/>
    </source>
</evidence>
<dbReference type="Pfam" id="PF11258">
    <property type="entry name" value="DUF3048"/>
    <property type="match status" value="1"/>
</dbReference>
<evidence type="ECO:0000259" key="2">
    <source>
        <dbReference type="Pfam" id="PF11258"/>
    </source>
</evidence>
<organism evidence="4 5">
    <name type="scientific">Amycolatopsis marina</name>
    <dbReference type="NCBI Taxonomy" id="490629"/>
    <lineage>
        <taxon>Bacteria</taxon>
        <taxon>Bacillati</taxon>
        <taxon>Actinomycetota</taxon>
        <taxon>Actinomycetes</taxon>
        <taxon>Pseudonocardiales</taxon>
        <taxon>Pseudonocardiaceae</taxon>
        <taxon>Amycolatopsis</taxon>
    </lineage>
</organism>
<evidence type="ECO:0000313" key="5">
    <source>
        <dbReference type="Proteomes" id="UP000243799"/>
    </source>
</evidence>
<dbReference type="Proteomes" id="UP000243799">
    <property type="component" value="Unassembled WGS sequence"/>
</dbReference>
<dbReference type="InterPro" id="IPR035328">
    <property type="entry name" value="DUF3048_C"/>
</dbReference>
<dbReference type="InterPro" id="IPR023158">
    <property type="entry name" value="YerB-like_sf"/>
</dbReference>
<evidence type="ECO:0000313" key="4">
    <source>
        <dbReference type="EMBL" id="SFB19979.1"/>
    </source>
</evidence>